<feature type="compositionally biased region" description="Low complexity" evidence="2">
    <location>
        <begin position="84"/>
        <end position="105"/>
    </location>
</feature>
<evidence type="ECO:0000256" key="1">
    <source>
        <dbReference type="ARBA" id="ARBA00022737"/>
    </source>
</evidence>
<dbReference type="EMBL" id="HBGN01023358">
    <property type="protein sequence ID" value="CAD9337713.1"/>
    <property type="molecule type" value="Transcribed_RNA"/>
</dbReference>
<evidence type="ECO:0000256" key="2">
    <source>
        <dbReference type="SAM" id="MobiDB-lite"/>
    </source>
</evidence>
<dbReference type="Gene3D" id="1.25.10.10">
    <property type="entry name" value="Leucine-rich Repeat Variant"/>
    <property type="match status" value="1"/>
</dbReference>
<dbReference type="InterPro" id="IPR000225">
    <property type="entry name" value="Armadillo"/>
</dbReference>
<dbReference type="PANTHER" id="PTHR22895:SF0">
    <property type="entry name" value="ARMADILLO REPEAT-CONTAINING PROTEIN 6"/>
    <property type="match status" value="1"/>
</dbReference>
<keyword evidence="1" id="KW-0677">Repeat</keyword>
<accession>A0A7S1ZFT0</accession>
<gene>
    <name evidence="3" type="ORF">DBRI1063_LOCUS14917</name>
</gene>
<sequence length="656" mass="71933">MNGLNSDNVHRNDFISIDPRDGVTMLTLEKSMALFKNLGRCFRCGEKTHKIGRPPFTNRTAITNENVYKGTCLKCTPLDSTSVQTGSAQSLSGSSSTQSSLTTGSNTELPSMDPPRRKPGTPTLDHLSRLGSEKSFNSGRGRSIRPSFNPSTSPPFEGNADTSPKPVTVNAAVSSMPTKKDKTKRPRAREPGVVRVTENVEYPKHRDSCSKDNKRHSSPAKNLGRFDGVVSLRPEFDTIVEEPPFFNTDTPPTFSSNNNHSHSYHRPSSPIEALITTLHENLSDTAIIQETCASLKKLVLFPSNDSKKTTKTINAALLQTLLTAMRIYQDRSGENGERFNTRVQIDSLSILERITSTNTSYTIYELPLESTAEISQNIMDTVVSVMDVIIAAWLSSDKSNKERQHTMARLTRKGIVVISKLLENSSLNKQLILRDEHVRVTSDAIKMTQMNSSNNESSTSSSLVIILEKGFSILEMLSQKNNGTKGMLVRNGGTEAIMNVMAKNSNDAALQGKACAILSHLCNIDDLSLKQSMVSNGAIDVTIRAMFEYKHDQYTQRGACAALSRLCISDEARQIMVVNSGILATVQAMNKFQDCKEIQADGCFVLAFLAEGGLEVKCAIESTGALNIISKVVKRYPNDDDVQLNGTCVISLLSDM</sequence>
<feature type="region of interest" description="Disordered" evidence="2">
    <location>
        <begin position="83"/>
        <end position="190"/>
    </location>
</feature>
<dbReference type="AlphaFoldDB" id="A0A7S1ZFT0"/>
<proteinExistence type="predicted"/>
<dbReference type="SUPFAM" id="SSF48371">
    <property type="entry name" value="ARM repeat"/>
    <property type="match status" value="1"/>
</dbReference>
<dbReference type="InterPro" id="IPR011989">
    <property type="entry name" value="ARM-like"/>
</dbReference>
<evidence type="ECO:0000313" key="3">
    <source>
        <dbReference type="EMBL" id="CAD9337713.1"/>
    </source>
</evidence>
<dbReference type="InterPro" id="IPR016024">
    <property type="entry name" value="ARM-type_fold"/>
</dbReference>
<organism evidence="3">
    <name type="scientific">Ditylum brightwellii</name>
    <dbReference type="NCBI Taxonomy" id="49249"/>
    <lineage>
        <taxon>Eukaryota</taxon>
        <taxon>Sar</taxon>
        <taxon>Stramenopiles</taxon>
        <taxon>Ochrophyta</taxon>
        <taxon>Bacillariophyta</taxon>
        <taxon>Mediophyceae</taxon>
        <taxon>Lithodesmiophycidae</taxon>
        <taxon>Lithodesmiales</taxon>
        <taxon>Lithodesmiaceae</taxon>
        <taxon>Ditylum</taxon>
    </lineage>
</organism>
<reference evidence="3" key="1">
    <citation type="submission" date="2021-01" db="EMBL/GenBank/DDBJ databases">
        <authorList>
            <person name="Corre E."/>
            <person name="Pelletier E."/>
            <person name="Niang G."/>
            <person name="Scheremetjew M."/>
            <person name="Finn R."/>
            <person name="Kale V."/>
            <person name="Holt S."/>
            <person name="Cochrane G."/>
            <person name="Meng A."/>
            <person name="Brown T."/>
            <person name="Cohen L."/>
        </authorList>
    </citation>
    <scope>NUCLEOTIDE SEQUENCE</scope>
    <source>
        <strain evidence="3">Pop2</strain>
    </source>
</reference>
<dbReference type="SMART" id="SM00185">
    <property type="entry name" value="ARM"/>
    <property type="match status" value="3"/>
</dbReference>
<protein>
    <submittedName>
        <fullName evidence="3">Uncharacterized protein</fullName>
    </submittedName>
</protein>
<name>A0A7S1ZFT0_9STRA</name>
<dbReference type="PANTHER" id="PTHR22895">
    <property type="entry name" value="ARMADILLO REPEAT-CONTAINING PROTEIN 6"/>
    <property type="match status" value="1"/>
</dbReference>
<feature type="compositionally biased region" description="Polar residues" evidence="2">
    <location>
        <begin position="134"/>
        <end position="151"/>
    </location>
</feature>